<protein>
    <submittedName>
        <fullName evidence="1">Uncharacterized protein</fullName>
    </submittedName>
</protein>
<accession>A0A089YU91</accession>
<keyword evidence="2" id="KW-1185">Reference proteome</keyword>
<dbReference type="AlphaFoldDB" id="A0A089YU91"/>
<name>A0A089YU91_9PSED</name>
<dbReference type="EMBL" id="CP009533">
    <property type="protein sequence ID" value="AIS19194.1"/>
    <property type="molecule type" value="Genomic_DNA"/>
</dbReference>
<sequence>MVIVQNDLPLEGKLSRQHIKSDQPIRYIIFPQGVRGDGSVIHVEVEIIIFKHGELQHHLYRDGVQRVM</sequence>
<dbReference type="KEGG" id="prh:LT40_18035"/>
<evidence type="ECO:0000313" key="1">
    <source>
        <dbReference type="EMBL" id="AIS19194.1"/>
    </source>
</evidence>
<dbReference type="Proteomes" id="UP000029499">
    <property type="component" value="Chromosome"/>
</dbReference>
<reference evidence="1 2" key="1">
    <citation type="journal article" date="2015" name="J. Biotechnol.">
        <title>Complete genome sequence of Pseudomonas rhizosphaerae IH5T (=DSM 16299T), a phosphate-solubilizing rhizobacterium for bacterial biofertilizer.</title>
        <authorList>
            <person name="Kwak Y."/>
            <person name="Jung B.K."/>
            <person name="Shin J.H."/>
        </authorList>
    </citation>
    <scope>NUCLEOTIDE SEQUENCE [LARGE SCALE GENOMIC DNA]</scope>
    <source>
        <strain evidence="1">DSM 16299</strain>
    </source>
</reference>
<dbReference type="HOGENOM" id="CLU_2790844_0_0_6"/>
<proteinExistence type="predicted"/>
<evidence type="ECO:0000313" key="2">
    <source>
        <dbReference type="Proteomes" id="UP000029499"/>
    </source>
</evidence>
<organism evidence="1 2">
    <name type="scientific">Pseudomonas rhizosphaerae</name>
    <dbReference type="NCBI Taxonomy" id="216142"/>
    <lineage>
        <taxon>Bacteria</taxon>
        <taxon>Pseudomonadati</taxon>
        <taxon>Pseudomonadota</taxon>
        <taxon>Gammaproteobacteria</taxon>
        <taxon>Pseudomonadales</taxon>
        <taxon>Pseudomonadaceae</taxon>
        <taxon>Pseudomonas</taxon>
    </lineage>
</organism>
<gene>
    <name evidence="1" type="ORF">LT40_18035</name>
</gene>